<dbReference type="PROSITE" id="PS50041">
    <property type="entry name" value="C_TYPE_LECTIN_2"/>
    <property type="match status" value="1"/>
</dbReference>
<dbReference type="GO" id="GO:0002223">
    <property type="term" value="P:stimulatory C-type lectin receptor signaling pathway"/>
    <property type="evidence" value="ECO:0000318"/>
    <property type="project" value="GO_Central"/>
</dbReference>
<dbReference type="GO" id="GO:0045954">
    <property type="term" value="P:positive regulation of natural killer cell mediated cytotoxicity"/>
    <property type="evidence" value="ECO:0000318"/>
    <property type="project" value="GO_Central"/>
</dbReference>
<gene>
    <name evidence="13" type="primary">LOC103165980</name>
</gene>
<dbReference type="AlphaFoldDB" id="F6TDE9"/>
<keyword evidence="6 11" id="KW-0472">Membrane</keyword>
<reference evidence="13" key="2">
    <citation type="submission" date="2025-08" db="UniProtKB">
        <authorList>
            <consortium name="Ensembl"/>
        </authorList>
    </citation>
    <scope>IDENTIFICATION</scope>
    <source>
        <strain evidence="13">Glennie</strain>
    </source>
</reference>
<dbReference type="KEGG" id="oaa:103165980"/>
<dbReference type="InParanoid" id="F6TDE9"/>
<dbReference type="InterPro" id="IPR016186">
    <property type="entry name" value="C-type_lectin-like/link_sf"/>
</dbReference>
<dbReference type="GO" id="GO:0030246">
    <property type="term" value="F:carbohydrate binding"/>
    <property type="evidence" value="ECO:0007669"/>
    <property type="project" value="UniProtKB-KW"/>
</dbReference>
<evidence type="ECO:0000256" key="3">
    <source>
        <dbReference type="ARBA" id="ARBA00022734"/>
    </source>
</evidence>
<keyword evidence="5 11" id="KW-1133">Transmembrane helix</keyword>
<dbReference type="InterPro" id="IPR001304">
    <property type="entry name" value="C-type_lectin-like"/>
</dbReference>
<dbReference type="Ensembl" id="ENSOANT00000004558.2">
    <property type="protein sequence ID" value="ENSOANP00000004557.2"/>
    <property type="gene ID" value="ENSOANG00000002866.3"/>
</dbReference>
<feature type="domain" description="C-type lectin" evidence="12">
    <location>
        <begin position="120"/>
        <end position="227"/>
    </location>
</feature>
<proteinExistence type="predicted"/>
<evidence type="ECO:0000256" key="5">
    <source>
        <dbReference type="ARBA" id="ARBA00022989"/>
    </source>
</evidence>
<keyword evidence="7" id="KW-0325">Glycoprotein</keyword>
<dbReference type="FunCoup" id="F6TDE9">
    <property type="interactions" value="178"/>
</dbReference>
<comment type="subcellular location">
    <subcellularLocation>
        <location evidence="1">Membrane</location>
        <topology evidence="1">Single-pass type II membrane protein</topology>
    </subcellularLocation>
</comment>
<dbReference type="Gene3D" id="3.10.100.10">
    <property type="entry name" value="Mannose-Binding Protein A, subunit A"/>
    <property type="match status" value="1"/>
</dbReference>
<dbReference type="PANTHER" id="PTHR22800:SF252">
    <property type="entry name" value="NATURAL KILLER CELLS ANTIGEN CD94"/>
    <property type="match status" value="1"/>
</dbReference>
<keyword evidence="3" id="KW-0430">Lectin</keyword>
<keyword evidence="2 11" id="KW-0812">Transmembrane</keyword>
<evidence type="ECO:0000256" key="10">
    <source>
        <dbReference type="SAM" id="MobiDB-lite"/>
    </source>
</evidence>
<dbReference type="GO" id="GO:0016020">
    <property type="term" value="C:membrane"/>
    <property type="evidence" value="ECO:0007669"/>
    <property type="project" value="UniProtKB-SubCell"/>
</dbReference>
<feature type="transmembrane region" description="Helical" evidence="11">
    <location>
        <begin position="67"/>
        <end position="94"/>
    </location>
</feature>
<reference evidence="13 14" key="1">
    <citation type="journal article" date="2008" name="Nature">
        <title>Genome analysis of the platypus reveals unique signatures of evolution.</title>
        <authorList>
            <person name="Warren W.C."/>
            <person name="Hillier L.W."/>
            <person name="Marshall Graves J.A."/>
            <person name="Birney E."/>
            <person name="Ponting C.P."/>
            <person name="Grutzner F."/>
            <person name="Belov K."/>
            <person name="Miller W."/>
            <person name="Clarke L."/>
            <person name="Chinwalla A.T."/>
            <person name="Yang S.P."/>
            <person name="Heger A."/>
            <person name="Locke D.P."/>
            <person name="Miethke P."/>
            <person name="Waters P.D."/>
            <person name="Veyrunes F."/>
            <person name="Fulton L."/>
            <person name="Fulton B."/>
            <person name="Graves T."/>
            <person name="Wallis J."/>
            <person name="Puente X.S."/>
            <person name="Lopez-Otin C."/>
            <person name="Ordonez G.R."/>
            <person name="Eichler E.E."/>
            <person name="Chen L."/>
            <person name="Cheng Z."/>
            <person name="Deakin J.E."/>
            <person name="Alsop A."/>
            <person name="Thompson K."/>
            <person name="Kirby P."/>
            <person name="Papenfuss A.T."/>
            <person name="Wakefield M.J."/>
            <person name="Olender T."/>
            <person name="Lancet D."/>
            <person name="Huttley G.A."/>
            <person name="Smit A.F."/>
            <person name="Pask A."/>
            <person name="Temple-Smith P."/>
            <person name="Batzer M.A."/>
            <person name="Walker J.A."/>
            <person name="Konkel M.K."/>
            <person name="Harris R.S."/>
            <person name="Whittington C.M."/>
            <person name="Wong E.S."/>
            <person name="Gemmell N.J."/>
            <person name="Buschiazzo E."/>
            <person name="Vargas Jentzsch I.M."/>
            <person name="Merkel A."/>
            <person name="Schmitz J."/>
            <person name="Zemann A."/>
            <person name="Churakov G."/>
            <person name="Kriegs J.O."/>
            <person name="Brosius J."/>
            <person name="Murchison E.P."/>
            <person name="Sachidanandam R."/>
            <person name="Smith C."/>
            <person name="Hannon G.J."/>
            <person name="Tsend-Ayush E."/>
            <person name="McMillan D."/>
            <person name="Attenborough R."/>
            <person name="Rens W."/>
            <person name="Ferguson-Smith M."/>
            <person name="Lefevre C.M."/>
            <person name="Sharp J.A."/>
            <person name="Nicholas K.R."/>
            <person name="Ray D.A."/>
            <person name="Kube M."/>
            <person name="Reinhardt R."/>
            <person name="Pringle T.H."/>
            <person name="Taylor J."/>
            <person name="Jones R.C."/>
            <person name="Nixon B."/>
            <person name="Dacheux J.L."/>
            <person name="Niwa H."/>
            <person name="Sekita Y."/>
            <person name="Huang X."/>
            <person name="Stark A."/>
            <person name="Kheradpour P."/>
            <person name="Kellis M."/>
            <person name="Flicek P."/>
            <person name="Chen Y."/>
            <person name="Webber C."/>
            <person name="Hardison R."/>
            <person name="Nelson J."/>
            <person name="Hallsworth-Pepin K."/>
            <person name="Delehaunty K."/>
            <person name="Markovic C."/>
            <person name="Minx P."/>
            <person name="Feng Y."/>
            <person name="Kremitzki C."/>
            <person name="Mitreva M."/>
            <person name="Glasscock J."/>
            <person name="Wylie T."/>
            <person name="Wohldmann P."/>
            <person name="Thiru P."/>
            <person name="Nhan M.N."/>
            <person name="Pohl C.S."/>
            <person name="Smith S.M."/>
            <person name="Hou S."/>
            <person name="Nefedov M."/>
            <person name="de Jong P.J."/>
            <person name="Renfree M.B."/>
            <person name="Mardis E.R."/>
            <person name="Wilson R.K."/>
        </authorList>
    </citation>
    <scope>NUCLEOTIDE SEQUENCE [LARGE SCALE GENOMIC DNA]</scope>
    <source>
        <strain evidence="13 14">Glennie</strain>
    </source>
</reference>
<dbReference type="Bgee" id="ENSOANG00000002866">
    <property type="expression patterns" value="Expressed in liver and 3 other cell types or tissues"/>
</dbReference>
<dbReference type="InterPro" id="IPR016187">
    <property type="entry name" value="CTDL_fold"/>
</dbReference>
<keyword evidence="14" id="KW-1185">Reference proteome</keyword>
<feature type="compositionally biased region" description="Basic and acidic residues" evidence="10">
    <location>
        <begin position="24"/>
        <end position="39"/>
    </location>
</feature>
<evidence type="ECO:0000256" key="2">
    <source>
        <dbReference type="ARBA" id="ARBA00022692"/>
    </source>
</evidence>
<dbReference type="InterPro" id="IPR033992">
    <property type="entry name" value="NKR-like_CTLD"/>
</dbReference>
<dbReference type="GeneID" id="103165980"/>
<dbReference type="CDD" id="cd03593">
    <property type="entry name" value="CLECT_NK_receptors_like"/>
    <property type="match status" value="1"/>
</dbReference>
<dbReference type="Pfam" id="PF00059">
    <property type="entry name" value="Lectin_C"/>
    <property type="match status" value="1"/>
</dbReference>
<name>F6TDE9_ORNAN</name>
<dbReference type="SUPFAM" id="SSF56436">
    <property type="entry name" value="C-type lectin-like"/>
    <property type="match status" value="1"/>
</dbReference>
<evidence type="ECO:0000256" key="6">
    <source>
        <dbReference type="ARBA" id="ARBA00023136"/>
    </source>
</evidence>
<dbReference type="SMART" id="SM00034">
    <property type="entry name" value="CLECT"/>
    <property type="match status" value="1"/>
</dbReference>
<evidence type="ECO:0000256" key="9">
    <source>
        <dbReference type="ARBA" id="ARBA00041489"/>
    </source>
</evidence>
<dbReference type="Proteomes" id="UP000002279">
    <property type="component" value="Chromosome 17"/>
</dbReference>
<keyword evidence="4" id="KW-0735">Signal-anchor</keyword>
<dbReference type="HOGENOM" id="CLU_049894_9_2_1"/>
<organism evidence="13 14">
    <name type="scientific">Ornithorhynchus anatinus</name>
    <name type="common">Duckbill platypus</name>
    <dbReference type="NCBI Taxonomy" id="9258"/>
    <lineage>
        <taxon>Eukaryota</taxon>
        <taxon>Metazoa</taxon>
        <taxon>Chordata</taxon>
        <taxon>Craniata</taxon>
        <taxon>Vertebrata</taxon>
        <taxon>Euteleostomi</taxon>
        <taxon>Mammalia</taxon>
        <taxon>Monotremata</taxon>
        <taxon>Ornithorhynchidae</taxon>
        <taxon>Ornithorhynchus</taxon>
    </lineage>
</organism>
<dbReference type="InterPro" id="IPR050919">
    <property type="entry name" value="NKG2/CD94_NK_receptors"/>
</dbReference>
<evidence type="ECO:0000256" key="4">
    <source>
        <dbReference type="ARBA" id="ARBA00022968"/>
    </source>
</evidence>
<evidence type="ECO:0000259" key="12">
    <source>
        <dbReference type="PROSITE" id="PS50041"/>
    </source>
</evidence>
<accession>F6TDE9</accession>
<dbReference type="RefSeq" id="XP_028937460.1">
    <property type="nucleotide sequence ID" value="XM_029081627.2"/>
</dbReference>
<dbReference type="GeneTree" id="ENSGT00940000154558"/>
<evidence type="ECO:0000313" key="13">
    <source>
        <dbReference type="Ensembl" id="ENSOANP00000004557.2"/>
    </source>
</evidence>
<feature type="region of interest" description="Disordered" evidence="10">
    <location>
        <begin position="1"/>
        <end position="39"/>
    </location>
</feature>
<dbReference type="OrthoDB" id="10059571at2759"/>
<dbReference type="PANTHER" id="PTHR22800">
    <property type="entry name" value="C-TYPE LECTIN PROTEINS"/>
    <property type="match status" value="1"/>
</dbReference>
<reference evidence="13" key="3">
    <citation type="submission" date="2025-09" db="UniProtKB">
        <authorList>
            <consortium name="Ensembl"/>
        </authorList>
    </citation>
    <scope>IDENTIFICATION</scope>
    <source>
        <strain evidence="13">Glennie</strain>
    </source>
</reference>
<sequence length="231" mass="26391">MSEQTVVYTELKAKKSSQPLPKRPKTDKNEDSAREHELTYTELKLPRPSPQQSRRVRVKGKDTSTSLWRLITVILGSFCLVLLATTCVLTTQVLQGASSNITTNQTGHHCSPCPENWFLYRNNCYLFSKEKRKWNESRAICRSHNSGLLKIENKGELDFLSLFALYGWTGLYRSGRNQTWKWSDGSNLSIGLLHITLDESGKDCAKYHPSNPASPEECESLQKYICKYRIP</sequence>
<evidence type="ECO:0000256" key="7">
    <source>
        <dbReference type="ARBA" id="ARBA00023180"/>
    </source>
</evidence>
<evidence type="ECO:0000256" key="1">
    <source>
        <dbReference type="ARBA" id="ARBA00004606"/>
    </source>
</evidence>
<evidence type="ECO:0000256" key="8">
    <source>
        <dbReference type="ARBA" id="ARBA00041193"/>
    </source>
</evidence>
<protein>
    <recommendedName>
        <fullName evidence="8">Natural killer cells antigen CD94</fullName>
    </recommendedName>
    <alternativeName>
        <fullName evidence="9">Killer cell lectin-like receptor subfamily D member 1</fullName>
    </alternativeName>
</protein>
<dbReference type="OMA" id="ITSWIPV"/>
<evidence type="ECO:0000313" key="14">
    <source>
        <dbReference type="Proteomes" id="UP000002279"/>
    </source>
</evidence>
<evidence type="ECO:0000256" key="11">
    <source>
        <dbReference type="SAM" id="Phobius"/>
    </source>
</evidence>